<evidence type="ECO:0000259" key="2">
    <source>
        <dbReference type="PROSITE" id="PS50164"/>
    </source>
</evidence>
<dbReference type="CDD" id="cd10456">
    <property type="entry name" value="GIY-YIG_UPF0213"/>
    <property type="match status" value="1"/>
</dbReference>
<dbReference type="SUPFAM" id="SSF82771">
    <property type="entry name" value="GIY-YIG endonuclease"/>
    <property type="match status" value="1"/>
</dbReference>
<dbReference type="Gene3D" id="3.40.1440.10">
    <property type="entry name" value="GIY-YIG endonuclease"/>
    <property type="match status" value="1"/>
</dbReference>
<dbReference type="Proteomes" id="UP001652504">
    <property type="component" value="Unassembled WGS sequence"/>
</dbReference>
<dbReference type="InterPro" id="IPR050190">
    <property type="entry name" value="UPF0213_domain"/>
</dbReference>
<organism evidence="3 4">
    <name type="scientific">Fluctibacter corallii</name>
    <dbReference type="NCBI Taxonomy" id="2984329"/>
    <lineage>
        <taxon>Bacteria</taxon>
        <taxon>Pseudomonadati</taxon>
        <taxon>Pseudomonadota</taxon>
        <taxon>Gammaproteobacteria</taxon>
        <taxon>Alteromonadales</taxon>
        <taxon>Alteromonadaceae</taxon>
        <taxon>Fluctibacter</taxon>
    </lineage>
</organism>
<keyword evidence="4" id="KW-1185">Reference proteome</keyword>
<protein>
    <submittedName>
        <fullName evidence="3">GIY-YIG nuclease family protein</fullName>
    </submittedName>
</protein>
<sequence length="94" mass="10511">MWYLYIIENKLGHFYTGITKNVAKRICEHQAQGPKTAKALKGKAPLTLKYSQLVGDHSTALKMEIAVKKLSKIQKLAIISGERKLNELLSSDKA</sequence>
<dbReference type="InterPro" id="IPR035901">
    <property type="entry name" value="GIY-YIG_endonuc_sf"/>
</dbReference>
<feature type="domain" description="GIY-YIG" evidence="2">
    <location>
        <begin position="1"/>
        <end position="77"/>
    </location>
</feature>
<dbReference type="PANTHER" id="PTHR34477:SF1">
    <property type="entry name" value="UPF0213 PROTEIN YHBQ"/>
    <property type="match status" value="1"/>
</dbReference>
<gene>
    <name evidence="3" type="ORF">OE749_15290</name>
</gene>
<name>A0ABT3ACP3_9ALTE</name>
<evidence type="ECO:0000313" key="3">
    <source>
        <dbReference type="EMBL" id="MCV2886057.1"/>
    </source>
</evidence>
<reference evidence="3 4" key="1">
    <citation type="submission" date="2022-10" db="EMBL/GenBank/DDBJ databases">
        <title>Aestuariibacter sp. AA17 isolated from Montipora capitata coral fragment.</title>
        <authorList>
            <person name="Emsley S.A."/>
            <person name="Pfannmuller K.M."/>
            <person name="Loughran R.M."/>
            <person name="Shlafstein M."/>
            <person name="Papke E."/>
            <person name="Saw J.H."/>
            <person name="Ushijima B."/>
            <person name="Videau P."/>
        </authorList>
    </citation>
    <scope>NUCLEOTIDE SEQUENCE [LARGE SCALE GENOMIC DNA]</scope>
    <source>
        <strain evidence="3 4">AA17</strain>
    </source>
</reference>
<accession>A0ABT3ACP3</accession>
<evidence type="ECO:0000313" key="4">
    <source>
        <dbReference type="Proteomes" id="UP001652504"/>
    </source>
</evidence>
<dbReference type="PROSITE" id="PS50164">
    <property type="entry name" value="GIY_YIG"/>
    <property type="match status" value="1"/>
</dbReference>
<dbReference type="RefSeq" id="WP_263713345.1">
    <property type="nucleotide sequence ID" value="NZ_JAOWKX010000008.1"/>
</dbReference>
<evidence type="ECO:0000256" key="1">
    <source>
        <dbReference type="ARBA" id="ARBA00007435"/>
    </source>
</evidence>
<dbReference type="EMBL" id="JAOWKX010000008">
    <property type="protein sequence ID" value="MCV2886057.1"/>
    <property type="molecule type" value="Genomic_DNA"/>
</dbReference>
<comment type="caution">
    <text evidence="3">The sequence shown here is derived from an EMBL/GenBank/DDBJ whole genome shotgun (WGS) entry which is preliminary data.</text>
</comment>
<comment type="similarity">
    <text evidence="1">Belongs to the UPF0213 family.</text>
</comment>
<dbReference type="Pfam" id="PF01541">
    <property type="entry name" value="GIY-YIG"/>
    <property type="match status" value="1"/>
</dbReference>
<dbReference type="InterPro" id="IPR000305">
    <property type="entry name" value="GIY-YIG_endonuc"/>
</dbReference>
<proteinExistence type="inferred from homology"/>
<dbReference type="PANTHER" id="PTHR34477">
    <property type="entry name" value="UPF0213 PROTEIN YHBQ"/>
    <property type="match status" value="1"/>
</dbReference>